<keyword evidence="2" id="KW-0418">Kinase</keyword>
<evidence type="ECO:0000259" key="1">
    <source>
        <dbReference type="Pfam" id="PF00294"/>
    </source>
</evidence>
<keyword evidence="2" id="KW-0808">Transferase</keyword>
<feature type="domain" description="Carbohydrate kinase PfkB" evidence="1">
    <location>
        <begin position="2"/>
        <end position="38"/>
    </location>
</feature>
<dbReference type="GO" id="GO:0016301">
    <property type="term" value="F:kinase activity"/>
    <property type="evidence" value="ECO:0007669"/>
    <property type="project" value="UniProtKB-KW"/>
</dbReference>
<gene>
    <name evidence="2" type="ORF">ACFFH4_12025</name>
</gene>
<evidence type="ECO:0000313" key="3">
    <source>
        <dbReference type="Proteomes" id="UP001589833"/>
    </source>
</evidence>
<keyword evidence="3" id="KW-1185">Reference proteome</keyword>
<dbReference type="InterPro" id="IPR011611">
    <property type="entry name" value="PfkB_dom"/>
</dbReference>
<comment type="caution">
    <text evidence="2">The sequence shown here is derived from an EMBL/GenBank/DDBJ whole genome shotgun (WGS) entry which is preliminary data.</text>
</comment>
<proteinExistence type="predicted"/>
<dbReference type="EMBL" id="JBHLTR010000017">
    <property type="protein sequence ID" value="MFC0559776.1"/>
    <property type="molecule type" value="Genomic_DNA"/>
</dbReference>
<dbReference type="InterPro" id="IPR029056">
    <property type="entry name" value="Ribokinase-like"/>
</dbReference>
<protein>
    <submittedName>
        <fullName evidence="2">PfkB family carbohydrate kinase</fullName>
    </submittedName>
</protein>
<dbReference type="Gene3D" id="3.40.1190.20">
    <property type="match status" value="1"/>
</dbReference>
<dbReference type="Proteomes" id="UP001589833">
    <property type="component" value="Unassembled WGS sequence"/>
</dbReference>
<dbReference type="RefSeq" id="WP_273840887.1">
    <property type="nucleotide sequence ID" value="NZ_JAQQWT010000002.1"/>
</dbReference>
<accession>A0ABV6NGJ5</accession>
<organism evidence="2 3">
    <name type="scientific">Halalkalibacter alkalisediminis</name>
    <dbReference type="NCBI Taxonomy" id="935616"/>
    <lineage>
        <taxon>Bacteria</taxon>
        <taxon>Bacillati</taxon>
        <taxon>Bacillota</taxon>
        <taxon>Bacilli</taxon>
        <taxon>Bacillales</taxon>
        <taxon>Bacillaceae</taxon>
        <taxon>Halalkalibacter</taxon>
    </lineage>
</organism>
<name>A0ABV6NGJ5_9BACI</name>
<reference evidence="2 3" key="1">
    <citation type="submission" date="2024-09" db="EMBL/GenBank/DDBJ databases">
        <authorList>
            <person name="Sun Q."/>
            <person name="Mori K."/>
        </authorList>
    </citation>
    <scope>NUCLEOTIDE SEQUENCE [LARGE SCALE GENOMIC DNA]</scope>
    <source>
        <strain evidence="2 3">NCAIM B.02301</strain>
    </source>
</reference>
<dbReference type="Pfam" id="PF00294">
    <property type="entry name" value="PfkB"/>
    <property type="match status" value="1"/>
</dbReference>
<sequence>MNQAVAATKLGGMTLIGCVGEENFGKELKAQFFKEGIRLCLGTELTNLRESLQLPFQMETIA</sequence>
<evidence type="ECO:0000313" key="2">
    <source>
        <dbReference type="EMBL" id="MFC0559776.1"/>
    </source>
</evidence>